<reference evidence="2" key="1">
    <citation type="journal article" date="2013" name="Environ. Microbiol.">
        <title>Seasonally variable intestinal metagenomes of the red palm weevil (Rhynchophorus ferrugineus).</title>
        <authorList>
            <person name="Jia S."/>
            <person name="Zhang X."/>
            <person name="Zhang G."/>
            <person name="Yin A."/>
            <person name="Zhang S."/>
            <person name="Li F."/>
            <person name="Wang L."/>
            <person name="Zhao D."/>
            <person name="Yun Q."/>
            <person name="Tala"/>
            <person name="Wang J."/>
            <person name="Sun G."/>
            <person name="Baabdullah M."/>
            <person name="Yu X."/>
            <person name="Hu S."/>
            <person name="Al-Mssallem I.S."/>
            <person name="Yu J."/>
        </authorList>
    </citation>
    <scope>NUCLEOTIDE SEQUENCE</scope>
</reference>
<dbReference type="SUPFAM" id="SSF50985">
    <property type="entry name" value="RCC1/BLIP-II"/>
    <property type="match status" value="1"/>
</dbReference>
<protein>
    <submittedName>
        <fullName evidence="2">CAZy families GH30|CBM13 protein</fullName>
    </submittedName>
</protein>
<evidence type="ECO:0000313" key="2">
    <source>
        <dbReference type="EMBL" id="AIA88074.1"/>
    </source>
</evidence>
<dbReference type="AlphaFoldDB" id="A0A060BYN8"/>
<dbReference type="InterPro" id="IPR035992">
    <property type="entry name" value="Ricin_B-like_lectins"/>
</dbReference>
<name>A0A060BYN8_9ACTN</name>
<dbReference type="PROSITE" id="PS50231">
    <property type="entry name" value="RICIN_B_LECTIN"/>
    <property type="match status" value="1"/>
</dbReference>
<sequence length="123" mass="12985">MTNLGTSGYADAVQVATDGLATWILDSDGEVWALGQNGNGQLGTSSPLIATNGKCLDNPNNTSTNGTQIQLYDCNDSAAQMVEWGRDGSLRITTSSGTVKCIDNANSSSADKNKIQTLRLQWN</sequence>
<dbReference type="Pfam" id="PF00652">
    <property type="entry name" value="Ricin_B_lectin"/>
    <property type="match status" value="1"/>
</dbReference>
<evidence type="ECO:0000259" key="1">
    <source>
        <dbReference type="Pfam" id="PF00652"/>
    </source>
</evidence>
<accession>A0A060BYN8</accession>
<dbReference type="EMBL" id="KF120795">
    <property type="protein sequence ID" value="AIA88074.1"/>
    <property type="molecule type" value="Genomic_DNA"/>
</dbReference>
<organism evidence="2">
    <name type="scientific">uncultured Streptomyces sp</name>
    <dbReference type="NCBI Taxonomy" id="174707"/>
    <lineage>
        <taxon>Bacteria</taxon>
        <taxon>Bacillati</taxon>
        <taxon>Actinomycetota</taxon>
        <taxon>Actinomycetes</taxon>
        <taxon>Kitasatosporales</taxon>
        <taxon>Streptomycetaceae</taxon>
        <taxon>Streptomyces</taxon>
        <taxon>environmental samples</taxon>
    </lineage>
</organism>
<feature type="domain" description="Ricin B lectin" evidence="1">
    <location>
        <begin position="52"/>
        <end position="117"/>
    </location>
</feature>
<dbReference type="InterPro" id="IPR000772">
    <property type="entry name" value="Ricin_B_lectin"/>
</dbReference>
<dbReference type="SUPFAM" id="SSF50370">
    <property type="entry name" value="Ricin B-like lectins"/>
    <property type="match status" value="1"/>
</dbReference>
<proteinExistence type="predicted"/>
<dbReference type="Gene3D" id="2.80.10.50">
    <property type="match status" value="1"/>
</dbReference>
<dbReference type="InterPro" id="IPR009091">
    <property type="entry name" value="RCC1/BLIP-II"/>
</dbReference>